<dbReference type="EMBL" id="CDMZ01003478">
    <property type="protein sequence ID" value="CEM46528.1"/>
    <property type="molecule type" value="Genomic_DNA"/>
</dbReference>
<feature type="region of interest" description="Disordered" evidence="1">
    <location>
        <begin position="58"/>
        <end position="79"/>
    </location>
</feature>
<evidence type="ECO:0000313" key="2">
    <source>
        <dbReference type="EMBL" id="CEM46528.1"/>
    </source>
</evidence>
<organism evidence="2">
    <name type="scientific">Chromera velia CCMP2878</name>
    <dbReference type="NCBI Taxonomy" id="1169474"/>
    <lineage>
        <taxon>Eukaryota</taxon>
        <taxon>Sar</taxon>
        <taxon>Alveolata</taxon>
        <taxon>Colpodellida</taxon>
        <taxon>Chromeraceae</taxon>
        <taxon>Chromera</taxon>
    </lineage>
</organism>
<protein>
    <submittedName>
        <fullName evidence="2">Uncharacterized protein</fullName>
    </submittedName>
</protein>
<proteinExistence type="predicted"/>
<evidence type="ECO:0000256" key="1">
    <source>
        <dbReference type="SAM" id="MobiDB-lite"/>
    </source>
</evidence>
<reference evidence="2" key="1">
    <citation type="submission" date="2014-11" db="EMBL/GenBank/DDBJ databases">
        <authorList>
            <person name="Otto D Thomas"/>
            <person name="Naeem Raeece"/>
        </authorList>
    </citation>
    <scope>NUCLEOTIDE SEQUENCE</scope>
</reference>
<accession>A0A0G4HQH3</accession>
<sequence length="79" mass="8585">MERKESTKNGRHCSKGFGGGVFEYSTFCDLSPLLRSFKAFVGRWPSLDSPQALRVLQAEAQREAEERGDYSPTGGAAGG</sequence>
<gene>
    <name evidence="2" type="ORF">Cvel_30192</name>
</gene>
<name>A0A0G4HQH3_9ALVE</name>
<feature type="non-terminal residue" evidence="2">
    <location>
        <position position="79"/>
    </location>
</feature>
<dbReference type="AlphaFoldDB" id="A0A0G4HQH3"/>
<feature type="compositionally biased region" description="Basic and acidic residues" evidence="1">
    <location>
        <begin position="60"/>
        <end position="69"/>
    </location>
</feature>
<dbReference type="VEuPathDB" id="CryptoDB:Cvel_30192"/>